<protein>
    <submittedName>
        <fullName evidence="2">META domain-containing protein</fullName>
    </submittedName>
</protein>
<dbReference type="InterPro" id="IPR005184">
    <property type="entry name" value="DUF306_Meta_HslJ"/>
</dbReference>
<dbReference type="InterPro" id="IPR038670">
    <property type="entry name" value="HslJ-like_sf"/>
</dbReference>
<reference evidence="2" key="1">
    <citation type="submission" date="2024-01" db="EMBL/GenBank/DDBJ databases">
        <title>Synechococcus elongatus PCC 11802, a close yet different native of Synechococcus elongatus PCC 11801.</title>
        <authorList>
            <person name="Jaiswal D."/>
            <person name="Sengupta A."/>
            <person name="Sengupta S."/>
            <person name="Pakrasi H.B."/>
            <person name="Wangikar P."/>
        </authorList>
    </citation>
    <scope>NUCLEOTIDE SEQUENCE</scope>
    <source>
        <strain evidence="2">PCC 11802</strain>
    </source>
</reference>
<evidence type="ECO:0000259" key="1">
    <source>
        <dbReference type="Pfam" id="PF03724"/>
    </source>
</evidence>
<dbReference type="InterPro" id="IPR053147">
    <property type="entry name" value="Hsp_HslJ-like"/>
</dbReference>
<dbReference type="PANTHER" id="PTHR35535:SF1">
    <property type="entry name" value="HEAT SHOCK PROTEIN HSLJ"/>
    <property type="match status" value="1"/>
</dbReference>
<organism evidence="2">
    <name type="scientific">Synechococcus elongatus PCC 11802</name>
    <dbReference type="NCBI Taxonomy" id="2283154"/>
    <lineage>
        <taxon>Bacteria</taxon>
        <taxon>Bacillati</taxon>
        <taxon>Cyanobacteriota</taxon>
        <taxon>Cyanophyceae</taxon>
        <taxon>Synechococcales</taxon>
        <taxon>Synechococcaceae</taxon>
        <taxon>Synechococcus</taxon>
    </lineage>
</organism>
<dbReference type="RefSeq" id="WP_208677934.1">
    <property type="nucleotide sequence ID" value="NZ_CP034671.2"/>
</dbReference>
<sequence length="285" mass="31485">MKACRPHFSHPSNLHWTFGLLGLIAIAQPLPLKAMPLSNSEAPPLENTTWELVSFVQRGQEQAAAIAPEQQAILKLQSEPNNPQLQGSTGCNSFFGSYRWEPKAAQLTLQPAGSTLRACLSPDLNQQEQALFTGLPQVTTYTLAGDHLQLRNASQEILFTFRVQPMLALTETAWVLQQYNNGKGALITPIAGSMVTAQFDAENQRLSGSASCNRYFASYQVQQQQLTIGSIGSTRKACAPDQMQQEQSFLQLLKATRSYQIEGDRLQLYDAQQKVLAVFSAQVQR</sequence>
<name>A0AAT9K7Z3_SYNEL</name>
<evidence type="ECO:0000313" key="2">
    <source>
        <dbReference type="EMBL" id="QFZ93218.2"/>
    </source>
</evidence>
<dbReference type="Gene3D" id="2.40.128.270">
    <property type="match status" value="2"/>
</dbReference>
<accession>A0AAT9K7Z3</accession>
<dbReference type="EMBL" id="CP034671">
    <property type="protein sequence ID" value="QFZ93218.2"/>
    <property type="molecule type" value="Genomic_DNA"/>
</dbReference>
<gene>
    <name evidence="2" type="ORF">EKO22_13725</name>
</gene>
<dbReference type="PANTHER" id="PTHR35535">
    <property type="entry name" value="HEAT SHOCK PROTEIN HSLJ"/>
    <property type="match status" value="1"/>
</dbReference>
<dbReference type="Pfam" id="PF03724">
    <property type="entry name" value="META"/>
    <property type="match status" value="2"/>
</dbReference>
<dbReference type="AlphaFoldDB" id="A0AAT9K7Z3"/>
<feature type="domain" description="DUF306" evidence="1">
    <location>
        <begin position="169"/>
        <end position="279"/>
    </location>
</feature>
<proteinExistence type="predicted"/>
<feature type="domain" description="DUF306" evidence="1">
    <location>
        <begin position="44"/>
        <end position="161"/>
    </location>
</feature>